<dbReference type="Gene3D" id="1.10.10.60">
    <property type="entry name" value="Homeodomain-like"/>
    <property type="match status" value="1"/>
</dbReference>
<evidence type="ECO:0000313" key="7">
    <source>
        <dbReference type="Proteomes" id="UP000318055"/>
    </source>
</evidence>
<feature type="domain" description="HTH tetR-type" evidence="5">
    <location>
        <begin position="19"/>
        <end position="79"/>
    </location>
</feature>
<dbReference type="Pfam" id="PF00440">
    <property type="entry name" value="TetR_N"/>
    <property type="match status" value="1"/>
</dbReference>
<dbReference type="GO" id="GO:0000976">
    <property type="term" value="F:transcription cis-regulatory region binding"/>
    <property type="evidence" value="ECO:0007669"/>
    <property type="project" value="TreeGrafter"/>
</dbReference>
<keyword evidence="7" id="KW-1185">Reference proteome</keyword>
<organism evidence="6 7">
    <name type="scientific">Sphingomonas suaedae</name>
    <dbReference type="NCBI Taxonomy" id="2599297"/>
    <lineage>
        <taxon>Bacteria</taxon>
        <taxon>Pseudomonadati</taxon>
        <taxon>Pseudomonadota</taxon>
        <taxon>Alphaproteobacteria</taxon>
        <taxon>Sphingomonadales</taxon>
        <taxon>Sphingomonadaceae</taxon>
        <taxon>Sphingomonas</taxon>
    </lineage>
</organism>
<dbReference type="OrthoDB" id="9811084at2"/>
<dbReference type="Proteomes" id="UP000318055">
    <property type="component" value="Chromosome"/>
</dbReference>
<dbReference type="InterPro" id="IPR009057">
    <property type="entry name" value="Homeodomain-like_sf"/>
</dbReference>
<name>A0A518RAV3_9SPHN</name>
<dbReference type="SUPFAM" id="SSF46689">
    <property type="entry name" value="Homeodomain-like"/>
    <property type="match status" value="1"/>
</dbReference>
<dbReference type="GO" id="GO:0003700">
    <property type="term" value="F:DNA-binding transcription factor activity"/>
    <property type="evidence" value="ECO:0007669"/>
    <property type="project" value="TreeGrafter"/>
</dbReference>
<dbReference type="InterPro" id="IPR001647">
    <property type="entry name" value="HTH_TetR"/>
</dbReference>
<reference evidence="6 7" key="1">
    <citation type="submission" date="2019-07" db="EMBL/GenBank/DDBJ databases">
        <title>Sphingomonas alkalisoli sp. nov., isolated from rhizosphere soil of Suaedae salsa.</title>
        <authorList>
            <person name="Zhang H."/>
            <person name="Xu L."/>
            <person name="Zhang J.-X."/>
            <person name="Sun J.-Q."/>
        </authorList>
    </citation>
    <scope>NUCLEOTIDE SEQUENCE [LARGE SCALE GENOMIC DNA]</scope>
    <source>
        <strain evidence="6 7">XS-10</strain>
    </source>
</reference>
<evidence type="ECO:0000256" key="4">
    <source>
        <dbReference type="PROSITE-ProRule" id="PRU00335"/>
    </source>
</evidence>
<evidence type="ECO:0000259" key="5">
    <source>
        <dbReference type="PROSITE" id="PS50977"/>
    </source>
</evidence>
<keyword evidence="2 4" id="KW-0238">DNA-binding</keyword>
<evidence type="ECO:0000313" key="6">
    <source>
        <dbReference type="EMBL" id="QDX24585.1"/>
    </source>
</evidence>
<dbReference type="PANTHER" id="PTHR30055:SF238">
    <property type="entry name" value="MYCOFACTOCIN BIOSYNTHESIS TRANSCRIPTIONAL REGULATOR MFTR-RELATED"/>
    <property type="match status" value="1"/>
</dbReference>
<keyword evidence="1" id="KW-0805">Transcription regulation</keyword>
<keyword evidence="3" id="KW-0804">Transcription</keyword>
<dbReference type="EMBL" id="CP042239">
    <property type="protein sequence ID" value="QDX24585.1"/>
    <property type="molecule type" value="Genomic_DNA"/>
</dbReference>
<accession>A0A518RAV3</accession>
<dbReference type="PRINTS" id="PR00455">
    <property type="entry name" value="HTHTETR"/>
</dbReference>
<gene>
    <name evidence="6" type="ORF">FPZ54_00100</name>
</gene>
<dbReference type="PANTHER" id="PTHR30055">
    <property type="entry name" value="HTH-TYPE TRANSCRIPTIONAL REGULATOR RUTR"/>
    <property type="match status" value="1"/>
</dbReference>
<proteinExistence type="predicted"/>
<dbReference type="PROSITE" id="PS50977">
    <property type="entry name" value="HTH_TETR_2"/>
    <property type="match status" value="1"/>
</dbReference>
<evidence type="ECO:0000256" key="3">
    <source>
        <dbReference type="ARBA" id="ARBA00023163"/>
    </source>
</evidence>
<evidence type="ECO:0000256" key="2">
    <source>
        <dbReference type="ARBA" id="ARBA00023125"/>
    </source>
</evidence>
<evidence type="ECO:0000256" key="1">
    <source>
        <dbReference type="ARBA" id="ARBA00023015"/>
    </source>
</evidence>
<protein>
    <submittedName>
        <fullName evidence="6">TetR family transcriptional regulator</fullName>
    </submittedName>
</protein>
<dbReference type="RefSeq" id="WP_145844086.1">
    <property type="nucleotide sequence ID" value="NZ_CP042239.1"/>
</dbReference>
<feature type="DNA-binding region" description="H-T-H motif" evidence="4">
    <location>
        <begin position="42"/>
        <end position="61"/>
    </location>
</feature>
<dbReference type="AlphaFoldDB" id="A0A518RAV3"/>
<dbReference type="Gene3D" id="1.10.357.10">
    <property type="entry name" value="Tetracycline Repressor, domain 2"/>
    <property type="match status" value="1"/>
</dbReference>
<dbReference type="KEGG" id="ssua:FPZ54_00100"/>
<sequence length="199" mass="22029">MAGGDRATAAGGLRERKRRETAQRIADVALRLFLADGYEATTLDAIAEEAGISRRTFFYYYKSKDDILISMQSGMGEAIAAGLSDEPEAKRPIQAIRDIVLRLSAGYPADEMIAIDRLMRSSEAVMARKQASYVEHERTVFAALREKWPDPDREASLRVVAMLAIGCVRLGLEAFNRDEGSRPVGDYLREAFDAVDHGL</sequence>
<dbReference type="InterPro" id="IPR050109">
    <property type="entry name" value="HTH-type_TetR-like_transc_reg"/>
</dbReference>